<feature type="domain" description="DUF2264" evidence="1">
    <location>
        <begin position="11"/>
        <end position="346"/>
    </location>
</feature>
<dbReference type="Pfam" id="PF20938">
    <property type="entry name" value="DUF2264_C"/>
    <property type="match status" value="1"/>
</dbReference>
<dbReference type="Proteomes" id="UP000286288">
    <property type="component" value="Unassembled WGS sequence"/>
</dbReference>
<protein>
    <submittedName>
        <fullName evidence="3">DUF2264 domain-containing protein</fullName>
    </submittedName>
</protein>
<accession>A0A415EPH0</accession>
<dbReference type="Pfam" id="PF10022">
    <property type="entry name" value="DUF2264"/>
    <property type="match status" value="1"/>
</dbReference>
<reference evidence="3 4" key="1">
    <citation type="submission" date="2018-08" db="EMBL/GenBank/DDBJ databases">
        <title>A genome reference for cultivated species of the human gut microbiota.</title>
        <authorList>
            <person name="Zou Y."/>
            <person name="Xue W."/>
            <person name="Luo G."/>
        </authorList>
    </citation>
    <scope>NUCLEOTIDE SEQUENCE [LARGE SCALE GENOMIC DNA]</scope>
    <source>
        <strain evidence="3 4">AF48-16</strain>
    </source>
</reference>
<feature type="domain" description="DUF2264" evidence="2">
    <location>
        <begin position="358"/>
        <end position="596"/>
    </location>
</feature>
<dbReference type="InterPro" id="IPR049237">
    <property type="entry name" value="DUF2264_C"/>
</dbReference>
<dbReference type="EMBL" id="QRMZ01000022">
    <property type="protein sequence ID" value="RHK05231.1"/>
    <property type="molecule type" value="Genomic_DNA"/>
</dbReference>
<organism evidence="3 4">
    <name type="scientific">Enterococcus casseliflavus</name>
    <name type="common">Enterococcus flavescens</name>
    <dbReference type="NCBI Taxonomy" id="37734"/>
    <lineage>
        <taxon>Bacteria</taxon>
        <taxon>Bacillati</taxon>
        <taxon>Bacillota</taxon>
        <taxon>Bacilli</taxon>
        <taxon>Lactobacillales</taxon>
        <taxon>Enterococcaceae</taxon>
        <taxon>Enterococcus</taxon>
    </lineage>
</organism>
<dbReference type="PIRSF" id="PIRSF014753">
    <property type="entry name" value="UCP014753"/>
    <property type="match status" value="1"/>
</dbReference>
<dbReference type="PANTHER" id="PTHR35339:SF4">
    <property type="entry name" value="LINALOOL DEHYDRATASE_ISOMERASE DOMAIN-CONTAINING PROTEIN"/>
    <property type="match status" value="1"/>
</dbReference>
<comment type="caution">
    <text evidence="3">The sequence shown here is derived from an EMBL/GenBank/DDBJ whole genome shotgun (WGS) entry which is preliminary data.</text>
</comment>
<dbReference type="AlphaFoldDB" id="A0A415EPH0"/>
<evidence type="ECO:0000259" key="1">
    <source>
        <dbReference type="Pfam" id="PF10022"/>
    </source>
</evidence>
<dbReference type="InterPro" id="IPR016624">
    <property type="entry name" value="UCP014753"/>
</dbReference>
<evidence type="ECO:0000313" key="4">
    <source>
        <dbReference type="Proteomes" id="UP000286288"/>
    </source>
</evidence>
<dbReference type="InterPro" id="IPR049349">
    <property type="entry name" value="DUF2264_N"/>
</dbReference>
<evidence type="ECO:0000259" key="2">
    <source>
        <dbReference type="Pfam" id="PF20938"/>
    </source>
</evidence>
<proteinExistence type="predicted"/>
<evidence type="ECO:0000313" key="3">
    <source>
        <dbReference type="EMBL" id="RHK05231.1"/>
    </source>
</evidence>
<gene>
    <name evidence="3" type="ORF">DW084_14590</name>
</gene>
<sequence length="626" mass="71405">MNNKRQLDSKEAYFQLFLTINQPLLPFYLSSGAGIRYAHNGVGYGNDISELEGFSRVLWGAGPAASLLDEEWKQLILSGIRHGTDPAHPDYWGTIEAFDQRMVEVPALLFSLWLNDGAWWQQFTTKEQQQIIDWVMPLLEKECPDGNWQFFKVLVGTIVQKFGFEINEMDLAAAFTKIEACYLGAGWYQDSKRGRQDYYNPFAFHYYGLLYSVLEPEQSRSMVYQKRAKEFAEDYLHFYAEDGANLPFGRSLTYRFAVSSFWSAVVWSGIMPEAMGVIKGIINRNLRWWLDKDIFDGNGILTLGYTYSQLSLTEPYNSNLSPLWLNKLFLLLDLPADHAYFLAKEQAMPPRDNQKLITTANFQITHDNGHTVLHNGGQAGPNYHTLSNEKYLKFAYSSAFGFSIPRANQLKEELAMDSMIGIQRTDTTVWTSVARKDTAVIGQFLVRNQVTDLVSDEQFVASTWQPIKGNWLRTWLVPFNGWQIRLHQLHFTSEYAVYETGFALPNPRGKTGVVNEGDGESSMSSPSGFSGIVDLTPMSHKRTVCGINCLPNTNVMSWEMTFLPGIEKVYASGDHFLVTGVYAHPNESYGHQIWQEKPIINLLEDGYVSLQLGELRKEIRLRENRK</sequence>
<dbReference type="PANTHER" id="PTHR35339">
    <property type="entry name" value="LINALOOL DEHYDRATASE_ISOMERASE DOMAIN-CONTAINING PROTEIN"/>
    <property type="match status" value="1"/>
</dbReference>
<name>A0A415EPH0_ENTCA</name>